<evidence type="ECO:0000313" key="4">
    <source>
        <dbReference type="EMBL" id="SDM12342.1"/>
    </source>
</evidence>
<reference evidence="2 5" key="1">
    <citation type="submission" date="2016-10" db="EMBL/GenBank/DDBJ databases">
        <authorList>
            <person name="de Groot N.N."/>
        </authorList>
    </citation>
    <scope>NUCLEOTIDE SEQUENCE [LARGE SCALE GENOMIC DNA]</scope>
    <source>
        <strain evidence="2 5">DSM 25294</strain>
    </source>
</reference>
<feature type="transmembrane region" description="Helical" evidence="1">
    <location>
        <begin position="20"/>
        <end position="42"/>
    </location>
</feature>
<proteinExistence type="predicted"/>
<organism evidence="2 5">
    <name type="scientific">Aliiruegeria lutimaris</name>
    <dbReference type="NCBI Taxonomy" id="571298"/>
    <lineage>
        <taxon>Bacteria</taxon>
        <taxon>Pseudomonadati</taxon>
        <taxon>Pseudomonadota</taxon>
        <taxon>Alphaproteobacteria</taxon>
        <taxon>Rhodobacterales</taxon>
        <taxon>Roseobacteraceae</taxon>
        <taxon>Aliiruegeria</taxon>
    </lineage>
</organism>
<dbReference type="EMBL" id="FNEK01000085">
    <property type="protein sequence ID" value="SDL44116.1"/>
    <property type="molecule type" value="Genomic_DNA"/>
</dbReference>
<keyword evidence="1" id="KW-0812">Transmembrane</keyword>
<accession>A0A1G9K3N1</accession>
<sequence>MRYLQTPQAGMVICGSGPNLAVVLVALRAALVFPLPICSIVLPIQVVVFSHPLGTVASG</sequence>
<dbReference type="Proteomes" id="UP000199382">
    <property type="component" value="Unassembled WGS sequence"/>
</dbReference>
<protein>
    <submittedName>
        <fullName evidence="2">Uncharacterized protein</fullName>
    </submittedName>
</protein>
<dbReference type="AlphaFoldDB" id="A0A1G9K3N1"/>
<evidence type="ECO:0000256" key="1">
    <source>
        <dbReference type="SAM" id="Phobius"/>
    </source>
</evidence>
<gene>
    <name evidence="2" type="ORF">SAMN04488026_108521</name>
    <name evidence="3" type="ORF">SAMN04488026_108917</name>
    <name evidence="4" type="ORF">SAMN04488026_11841</name>
</gene>
<dbReference type="EMBL" id="FNEK01000184">
    <property type="protein sequence ID" value="SDM12342.1"/>
    <property type="molecule type" value="Genomic_DNA"/>
</dbReference>
<name>A0A1G9K3N1_9RHOB</name>
<evidence type="ECO:0000313" key="3">
    <source>
        <dbReference type="EMBL" id="SDL49932.1"/>
    </source>
</evidence>
<evidence type="ECO:0000313" key="2">
    <source>
        <dbReference type="EMBL" id="SDL44116.1"/>
    </source>
</evidence>
<keyword evidence="5" id="KW-1185">Reference proteome</keyword>
<dbReference type="EMBL" id="FNEK01000089">
    <property type="protein sequence ID" value="SDL49932.1"/>
    <property type="molecule type" value="Genomic_DNA"/>
</dbReference>
<keyword evidence="1" id="KW-1133">Transmembrane helix</keyword>
<evidence type="ECO:0000313" key="5">
    <source>
        <dbReference type="Proteomes" id="UP000199382"/>
    </source>
</evidence>
<keyword evidence="1" id="KW-0472">Membrane</keyword>